<evidence type="ECO:0000313" key="1">
    <source>
        <dbReference type="EMBL" id="WVZ26116.1"/>
    </source>
</evidence>
<protein>
    <submittedName>
        <fullName evidence="1">Uncharacterized protein</fullName>
    </submittedName>
</protein>
<name>A0AAQ3SFH7_VIGMU</name>
<gene>
    <name evidence="1" type="ORF">V8G54_004660</name>
</gene>
<evidence type="ECO:0000313" key="2">
    <source>
        <dbReference type="Proteomes" id="UP001374535"/>
    </source>
</evidence>
<proteinExistence type="predicted"/>
<keyword evidence="2" id="KW-1185">Reference proteome</keyword>
<accession>A0AAQ3SFH7</accession>
<sequence length="191" mass="20998">MFSFYSFHTGQTQVVLFMTAVASLSSLVQKPSLKVHPDNGLEVRLSGSADKGKPPTTLSPSMLIVDWRCEVARDTPYEVNITIPVEGYEPIQFVLTKQCVLLIVADYTQDPGGGRTRGWAIFGVLLVELGMATHAQKMSIVPLAVKPPGNVLLLPHKVHGNHQKENMVPFESLKLLLYDDKRAKESGHSCS</sequence>
<dbReference type="AlphaFoldDB" id="A0AAQ3SFH7"/>
<reference evidence="1 2" key="1">
    <citation type="journal article" date="2023" name="Life. Sci Alliance">
        <title>Evolutionary insights into 3D genome organization and epigenetic landscape of Vigna mungo.</title>
        <authorList>
            <person name="Junaid A."/>
            <person name="Singh B."/>
            <person name="Bhatia S."/>
        </authorList>
    </citation>
    <scope>NUCLEOTIDE SEQUENCE [LARGE SCALE GENOMIC DNA]</scope>
    <source>
        <strain evidence="1">Urdbean</strain>
    </source>
</reference>
<dbReference type="PANTHER" id="PTHR35752">
    <property type="entry name" value="G-PROTEIN COUPLED RECEPTOR"/>
    <property type="match status" value="1"/>
</dbReference>
<organism evidence="1 2">
    <name type="scientific">Vigna mungo</name>
    <name type="common">Black gram</name>
    <name type="synonym">Phaseolus mungo</name>
    <dbReference type="NCBI Taxonomy" id="3915"/>
    <lineage>
        <taxon>Eukaryota</taxon>
        <taxon>Viridiplantae</taxon>
        <taxon>Streptophyta</taxon>
        <taxon>Embryophyta</taxon>
        <taxon>Tracheophyta</taxon>
        <taxon>Spermatophyta</taxon>
        <taxon>Magnoliopsida</taxon>
        <taxon>eudicotyledons</taxon>
        <taxon>Gunneridae</taxon>
        <taxon>Pentapetalae</taxon>
        <taxon>rosids</taxon>
        <taxon>fabids</taxon>
        <taxon>Fabales</taxon>
        <taxon>Fabaceae</taxon>
        <taxon>Papilionoideae</taxon>
        <taxon>50 kb inversion clade</taxon>
        <taxon>NPAAA clade</taxon>
        <taxon>indigoferoid/millettioid clade</taxon>
        <taxon>Phaseoleae</taxon>
        <taxon>Vigna</taxon>
    </lineage>
</organism>
<dbReference type="Proteomes" id="UP001374535">
    <property type="component" value="Chromosome 1"/>
</dbReference>
<dbReference type="EMBL" id="CP144700">
    <property type="protein sequence ID" value="WVZ26116.1"/>
    <property type="molecule type" value="Genomic_DNA"/>
</dbReference>
<dbReference type="PANTHER" id="PTHR35752:SF1">
    <property type="entry name" value="G-PROTEIN COUPLED RECEPTOR"/>
    <property type="match status" value="1"/>
</dbReference>